<protein>
    <submittedName>
        <fullName evidence="1">Uncharacterized protein</fullName>
    </submittedName>
</protein>
<keyword evidence="2" id="KW-1185">Reference proteome</keyword>
<evidence type="ECO:0000313" key="1">
    <source>
        <dbReference type="EMBL" id="MEE1880974.1"/>
    </source>
</evidence>
<name>A0ABU7GPJ5_9PSED</name>
<gene>
    <name evidence="1" type="ORF">V0R55_12450</name>
</gene>
<reference evidence="1 2" key="1">
    <citation type="submission" date="2024-01" db="EMBL/GenBank/DDBJ databases">
        <title>Unpublished Manusciprt.</title>
        <authorList>
            <person name="Duman M."/>
            <person name="Valdes E.G."/>
            <person name="Ajmi N."/>
            <person name="Altun S."/>
            <person name="Saticioglu I.B."/>
        </authorList>
    </citation>
    <scope>NUCLEOTIDE SEQUENCE [LARGE SCALE GENOMIC DNA]</scope>
    <source>
        <strain evidence="1 2">139P</strain>
    </source>
</reference>
<dbReference type="EMBL" id="JAZDQQ010000009">
    <property type="protein sequence ID" value="MEE1880974.1"/>
    <property type="molecule type" value="Genomic_DNA"/>
</dbReference>
<comment type="caution">
    <text evidence="1">The sequence shown here is derived from an EMBL/GenBank/DDBJ whole genome shotgun (WGS) entry which is preliminary data.</text>
</comment>
<organism evidence="1 2">
    <name type="scientific">Pseudomonas soli</name>
    <dbReference type="NCBI Taxonomy" id="1306993"/>
    <lineage>
        <taxon>Bacteria</taxon>
        <taxon>Pseudomonadati</taxon>
        <taxon>Pseudomonadota</taxon>
        <taxon>Gammaproteobacteria</taxon>
        <taxon>Pseudomonadales</taxon>
        <taxon>Pseudomonadaceae</taxon>
        <taxon>Pseudomonas</taxon>
    </lineage>
</organism>
<accession>A0ABU7GPJ5</accession>
<dbReference type="RefSeq" id="WP_330126121.1">
    <property type="nucleotide sequence ID" value="NZ_JAZDQQ010000009.1"/>
</dbReference>
<dbReference type="Proteomes" id="UP001329505">
    <property type="component" value="Unassembled WGS sequence"/>
</dbReference>
<proteinExistence type="predicted"/>
<evidence type="ECO:0000313" key="2">
    <source>
        <dbReference type="Proteomes" id="UP001329505"/>
    </source>
</evidence>
<sequence>MDIHVINSDWKTLSPDLIGFITAGLPPSAVPYVFAGAYAADGLLEILEIRAARGERGILVMDCSRDQVQAVLEWSCLHDDGELQGLEIYLVRRESAGGEVPAKAGR</sequence>